<gene>
    <name evidence="1" type="ORF">POPTR_004G178300</name>
</gene>
<keyword evidence="2" id="KW-1185">Reference proteome</keyword>
<sequence length="98" mass="11581">SGILDQLRERSLIELFIHKRLDEVDMVDHPKYCKYHQIVSHPIEKCFVLKDLIIHIKNEGKIQLEGGEETTSTNMTMIFFESYSCLKLALQKRSYHRC</sequence>
<reference evidence="1 2" key="1">
    <citation type="journal article" date="2006" name="Science">
        <title>The genome of black cottonwood, Populus trichocarpa (Torr. &amp; Gray).</title>
        <authorList>
            <person name="Tuskan G.A."/>
            <person name="Difazio S."/>
            <person name="Jansson S."/>
            <person name="Bohlmann J."/>
            <person name="Grigoriev I."/>
            <person name="Hellsten U."/>
            <person name="Putnam N."/>
            <person name="Ralph S."/>
            <person name="Rombauts S."/>
            <person name="Salamov A."/>
            <person name="Schein J."/>
            <person name="Sterck L."/>
            <person name="Aerts A."/>
            <person name="Bhalerao R.R."/>
            <person name="Bhalerao R.P."/>
            <person name="Blaudez D."/>
            <person name="Boerjan W."/>
            <person name="Brun A."/>
            <person name="Brunner A."/>
            <person name="Busov V."/>
            <person name="Campbell M."/>
            <person name="Carlson J."/>
            <person name="Chalot M."/>
            <person name="Chapman J."/>
            <person name="Chen G.L."/>
            <person name="Cooper D."/>
            <person name="Coutinho P.M."/>
            <person name="Couturier J."/>
            <person name="Covert S."/>
            <person name="Cronk Q."/>
            <person name="Cunningham R."/>
            <person name="Davis J."/>
            <person name="Degroeve S."/>
            <person name="Dejardin A."/>
            <person name="Depamphilis C."/>
            <person name="Detter J."/>
            <person name="Dirks B."/>
            <person name="Dubchak I."/>
            <person name="Duplessis S."/>
            <person name="Ehlting J."/>
            <person name="Ellis B."/>
            <person name="Gendler K."/>
            <person name="Goodstein D."/>
            <person name="Gribskov M."/>
            <person name="Grimwood J."/>
            <person name="Groover A."/>
            <person name="Gunter L."/>
            <person name="Hamberger B."/>
            <person name="Heinze B."/>
            <person name="Helariutta Y."/>
            <person name="Henrissat B."/>
            <person name="Holligan D."/>
            <person name="Holt R."/>
            <person name="Huang W."/>
            <person name="Islam-Faridi N."/>
            <person name="Jones S."/>
            <person name="Jones-Rhoades M."/>
            <person name="Jorgensen R."/>
            <person name="Joshi C."/>
            <person name="Kangasjarvi J."/>
            <person name="Karlsson J."/>
            <person name="Kelleher C."/>
            <person name="Kirkpatrick R."/>
            <person name="Kirst M."/>
            <person name="Kohler A."/>
            <person name="Kalluri U."/>
            <person name="Larimer F."/>
            <person name="Leebens-Mack J."/>
            <person name="Leple J.C."/>
            <person name="Locascio P."/>
            <person name="Lou Y."/>
            <person name="Lucas S."/>
            <person name="Martin F."/>
            <person name="Montanini B."/>
            <person name="Napoli C."/>
            <person name="Nelson D.R."/>
            <person name="Nelson C."/>
            <person name="Nieminen K."/>
            <person name="Nilsson O."/>
            <person name="Pereda V."/>
            <person name="Peter G."/>
            <person name="Philippe R."/>
            <person name="Pilate G."/>
            <person name="Poliakov A."/>
            <person name="Razumovskaya J."/>
            <person name="Richardson P."/>
            <person name="Rinaldi C."/>
            <person name="Ritland K."/>
            <person name="Rouze P."/>
            <person name="Ryaboy D."/>
            <person name="Schmutz J."/>
            <person name="Schrader J."/>
            <person name="Segerman B."/>
            <person name="Shin H."/>
            <person name="Siddiqui A."/>
            <person name="Sterky F."/>
            <person name="Terry A."/>
            <person name="Tsai C.J."/>
            <person name="Uberbacher E."/>
            <person name="Unneberg P."/>
            <person name="Vahala J."/>
            <person name="Wall K."/>
            <person name="Wessler S."/>
            <person name="Yang G."/>
            <person name="Yin T."/>
            <person name="Douglas C."/>
            <person name="Marra M."/>
            <person name="Sandberg G."/>
            <person name="Van de Peer Y."/>
            <person name="Rokhsar D."/>
        </authorList>
    </citation>
    <scope>NUCLEOTIDE SEQUENCE [LARGE SCALE GENOMIC DNA]</scope>
    <source>
        <strain evidence="2">cv. Nisqually</strain>
    </source>
</reference>
<evidence type="ECO:0008006" key="3">
    <source>
        <dbReference type="Google" id="ProtNLM"/>
    </source>
</evidence>
<evidence type="ECO:0000313" key="1">
    <source>
        <dbReference type="EMBL" id="PNT41858.1"/>
    </source>
</evidence>
<proteinExistence type="predicted"/>
<dbReference type="EMBL" id="CM009293">
    <property type="protein sequence ID" value="PNT41858.1"/>
    <property type="molecule type" value="Genomic_DNA"/>
</dbReference>
<dbReference type="Proteomes" id="UP000006729">
    <property type="component" value="Chromosome 4"/>
</dbReference>
<accession>U5GJI1</accession>
<dbReference type="HOGENOM" id="CLU_182689_0_0_1"/>
<organism evidence="1 2">
    <name type="scientific">Populus trichocarpa</name>
    <name type="common">Western balsam poplar</name>
    <name type="synonym">Populus balsamifera subsp. trichocarpa</name>
    <dbReference type="NCBI Taxonomy" id="3694"/>
    <lineage>
        <taxon>Eukaryota</taxon>
        <taxon>Viridiplantae</taxon>
        <taxon>Streptophyta</taxon>
        <taxon>Embryophyta</taxon>
        <taxon>Tracheophyta</taxon>
        <taxon>Spermatophyta</taxon>
        <taxon>Magnoliopsida</taxon>
        <taxon>eudicotyledons</taxon>
        <taxon>Gunneridae</taxon>
        <taxon>Pentapetalae</taxon>
        <taxon>rosids</taxon>
        <taxon>fabids</taxon>
        <taxon>Malpighiales</taxon>
        <taxon>Salicaceae</taxon>
        <taxon>Saliceae</taxon>
        <taxon>Populus</taxon>
    </lineage>
</organism>
<dbReference type="InParanoid" id="U5GJI1"/>
<dbReference type="AlphaFoldDB" id="U5GJI1"/>
<name>U5GJI1_POPTR</name>
<feature type="non-terminal residue" evidence="1">
    <location>
        <position position="1"/>
    </location>
</feature>
<protein>
    <recommendedName>
        <fullName evidence="3">Retrotransposon gag protein</fullName>
    </recommendedName>
</protein>
<evidence type="ECO:0000313" key="2">
    <source>
        <dbReference type="Proteomes" id="UP000006729"/>
    </source>
</evidence>